<dbReference type="Proteomes" id="UP001158576">
    <property type="component" value="Chromosome 2"/>
</dbReference>
<keyword evidence="2" id="KW-0732">Signal</keyword>
<dbReference type="InterPro" id="IPR050328">
    <property type="entry name" value="Dev_Immune_Receptor"/>
</dbReference>
<accession>A0ABN7T712</accession>
<dbReference type="Gene3D" id="3.80.10.10">
    <property type="entry name" value="Ribonuclease Inhibitor"/>
    <property type="match status" value="3"/>
</dbReference>
<dbReference type="EMBL" id="OU015567">
    <property type="protein sequence ID" value="CAG5112243.1"/>
    <property type="molecule type" value="Genomic_DNA"/>
</dbReference>
<dbReference type="SMART" id="SM00369">
    <property type="entry name" value="LRR_TYP"/>
    <property type="match status" value="9"/>
</dbReference>
<keyword evidence="6" id="KW-1185">Reference proteome</keyword>
<name>A0ABN7T712_OIKDI</name>
<keyword evidence="3" id="KW-0677">Repeat</keyword>
<sequence length="802" mass="91171">MKILSSLLYVSQGLGRELRFKKRFNYPDPVLDREALFCPIDELFENSAIVECTNSAFAGSKCRFSCPEGLDLLGPGDGVDECSCYEETGDCTWLGSTRFSDCYEQDKLFAELEEPFSVKLKTSDTSEFDLDPFVGKSFDEIKKEFAKQNEDFDHLPNNERAIARKAHMADLRSKYSQAVEMSESNSQIMARSFKKSPLTTGSCKAWDLPNGKIDCFIGKNKQSGAGRFQEGAECRSSCSQGFKLRKKAPKVKKCVCKNNKCRWVKNALVKCIPVSGNAIGRKVNNPSLPWCINLEHGKKKLVRNRGCSCPLGWNEEDKCFTPTVNQTSMCRFDDNFVAEARASLDCEGVRQENFQNSELIVPGITTSANLRNAGILLIAKPIFEGAYRLEELDLSHNFLSYLPKAMFKTNDLLRTLNLSDNQLKNIRSDLLFGLKKLEQLDLSNNRIGSLNKKLLKDAVKLKTRFEMSLPKFRSNLNLAGNKLKALPGKIFDGTKNLEHVDFSNNNVAKMSTNAFDKQHWMMKTLNLEDNNLSWIGKAAMSGLKNLLTLNLSHNNIKELKTGTFFPNQKLTKLIFDNNKIKKIADEIFLPNSCPLKAFFIKENGMEDINGKFLQNCTELRFLFVSENKLKKIPSNLLKDKPVLKTFDASRNQIASIDGKLFSETPELQNFYFNENELEEFPIEILDNKNLKVLDLHKNKIRHMPLTRSRSRGDKPLEILDLRQNDELGELAQLYHSKDSWYAKMGDKEVDTDPLDNLNSANLVKQRAVVRSVDQIIAERRALLHENLLRQAAHQDIIREHDL</sequence>
<protein>
    <submittedName>
        <fullName evidence="5">Oidioi.mRNA.OKI2018_I69.chr2.g6480.t1.cds</fullName>
    </submittedName>
</protein>
<proteinExistence type="predicted"/>
<dbReference type="PRINTS" id="PR00019">
    <property type="entry name" value="LEURICHRPT"/>
</dbReference>
<keyword evidence="1" id="KW-0433">Leucine-rich repeat</keyword>
<dbReference type="SUPFAM" id="SSF52058">
    <property type="entry name" value="L domain-like"/>
    <property type="match status" value="1"/>
</dbReference>
<evidence type="ECO:0000256" key="1">
    <source>
        <dbReference type="ARBA" id="ARBA00022614"/>
    </source>
</evidence>
<dbReference type="InterPro" id="IPR000436">
    <property type="entry name" value="Sushi_SCR_CCP_dom"/>
</dbReference>
<evidence type="ECO:0000313" key="5">
    <source>
        <dbReference type="EMBL" id="CAG5112243.1"/>
    </source>
</evidence>
<dbReference type="CDD" id="cd00033">
    <property type="entry name" value="CCP"/>
    <property type="match status" value="1"/>
</dbReference>
<dbReference type="InterPro" id="IPR001611">
    <property type="entry name" value="Leu-rich_rpt"/>
</dbReference>
<dbReference type="Pfam" id="PF13855">
    <property type="entry name" value="LRR_8"/>
    <property type="match status" value="2"/>
</dbReference>
<organism evidence="5 6">
    <name type="scientific">Oikopleura dioica</name>
    <name type="common">Tunicate</name>
    <dbReference type="NCBI Taxonomy" id="34765"/>
    <lineage>
        <taxon>Eukaryota</taxon>
        <taxon>Metazoa</taxon>
        <taxon>Chordata</taxon>
        <taxon>Tunicata</taxon>
        <taxon>Appendicularia</taxon>
        <taxon>Copelata</taxon>
        <taxon>Oikopleuridae</taxon>
        <taxon>Oikopleura</taxon>
    </lineage>
</organism>
<evidence type="ECO:0000256" key="2">
    <source>
        <dbReference type="ARBA" id="ARBA00022729"/>
    </source>
</evidence>
<dbReference type="InterPro" id="IPR032675">
    <property type="entry name" value="LRR_dom_sf"/>
</dbReference>
<gene>
    <name evidence="5" type="ORF">OKIOD_LOCUS15245</name>
</gene>
<evidence type="ECO:0000256" key="4">
    <source>
        <dbReference type="ARBA" id="ARBA00023157"/>
    </source>
</evidence>
<dbReference type="PROSITE" id="PS51450">
    <property type="entry name" value="LRR"/>
    <property type="match status" value="5"/>
</dbReference>
<dbReference type="PANTHER" id="PTHR24373:SF275">
    <property type="entry name" value="TIR DOMAIN-CONTAINING PROTEIN"/>
    <property type="match status" value="1"/>
</dbReference>
<evidence type="ECO:0000256" key="3">
    <source>
        <dbReference type="ARBA" id="ARBA00022737"/>
    </source>
</evidence>
<reference evidence="5 6" key="1">
    <citation type="submission" date="2021-04" db="EMBL/GenBank/DDBJ databases">
        <authorList>
            <person name="Bliznina A."/>
        </authorList>
    </citation>
    <scope>NUCLEOTIDE SEQUENCE [LARGE SCALE GENOMIC DNA]</scope>
</reference>
<keyword evidence="4" id="KW-1015">Disulfide bond</keyword>
<evidence type="ECO:0000313" key="6">
    <source>
        <dbReference type="Proteomes" id="UP001158576"/>
    </source>
</evidence>
<dbReference type="PANTHER" id="PTHR24373">
    <property type="entry name" value="SLIT RELATED LEUCINE-RICH REPEAT NEURONAL PROTEIN"/>
    <property type="match status" value="1"/>
</dbReference>
<dbReference type="InterPro" id="IPR003591">
    <property type="entry name" value="Leu-rich_rpt_typical-subtyp"/>
</dbReference>